<dbReference type="OrthoDB" id="5141738at2759"/>
<dbReference type="AlphaFoldDB" id="A0A165FW72"/>
<dbReference type="PROSITE" id="PS50850">
    <property type="entry name" value="MFS"/>
    <property type="match status" value="1"/>
</dbReference>
<proteinExistence type="inferred from homology"/>
<feature type="transmembrane region" description="Helical" evidence="6">
    <location>
        <begin position="163"/>
        <end position="187"/>
    </location>
</feature>
<feature type="domain" description="Major facilitator superfamily (MFS) profile" evidence="7">
    <location>
        <begin position="37"/>
        <end position="466"/>
    </location>
</feature>
<dbReference type="PANTHER" id="PTHR23502">
    <property type="entry name" value="MAJOR FACILITATOR SUPERFAMILY"/>
    <property type="match status" value="1"/>
</dbReference>
<dbReference type="CDD" id="cd17323">
    <property type="entry name" value="MFS_Tpo1_MDR_like"/>
    <property type="match status" value="1"/>
</dbReference>
<keyword evidence="3 6" id="KW-0812">Transmembrane</keyword>
<feature type="transmembrane region" description="Helical" evidence="6">
    <location>
        <begin position="75"/>
        <end position="93"/>
    </location>
</feature>
<evidence type="ECO:0000259" key="7">
    <source>
        <dbReference type="PROSITE" id="PS50850"/>
    </source>
</evidence>
<feature type="transmembrane region" description="Helical" evidence="6">
    <location>
        <begin position="193"/>
        <end position="217"/>
    </location>
</feature>
<feature type="transmembrane region" description="Helical" evidence="6">
    <location>
        <begin position="380"/>
        <end position="401"/>
    </location>
</feature>
<organism evidence="8 9">
    <name type="scientific">Xylona heveae (strain CBS 132557 / TC161)</name>
    <dbReference type="NCBI Taxonomy" id="1328760"/>
    <lineage>
        <taxon>Eukaryota</taxon>
        <taxon>Fungi</taxon>
        <taxon>Dikarya</taxon>
        <taxon>Ascomycota</taxon>
        <taxon>Pezizomycotina</taxon>
        <taxon>Xylonomycetes</taxon>
        <taxon>Xylonales</taxon>
        <taxon>Xylonaceae</taxon>
        <taxon>Xylona</taxon>
    </lineage>
</organism>
<dbReference type="Pfam" id="PF07690">
    <property type="entry name" value="MFS_1"/>
    <property type="match status" value="1"/>
</dbReference>
<evidence type="ECO:0000313" key="9">
    <source>
        <dbReference type="Proteomes" id="UP000076632"/>
    </source>
</evidence>
<keyword evidence="4 6" id="KW-1133">Transmembrane helix</keyword>
<comment type="subcellular location">
    <subcellularLocation>
        <location evidence="1">Membrane</location>
        <topology evidence="1">Multi-pass membrane protein</topology>
    </subcellularLocation>
</comment>
<dbReference type="STRING" id="1328760.A0A165FW72"/>
<dbReference type="GeneID" id="28895689"/>
<dbReference type="RefSeq" id="XP_018187009.1">
    <property type="nucleotide sequence ID" value="XM_018330552.1"/>
</dbReference>
<dbReference type="GO" id="GO:0022857">
    <property type="term" value="F:transmembrane transporter activity"/>
    <property type="evidence" value="ECO:0007669"/>
    <property type="project" value="InterPro"/>
</dbReference>
<evidence type="ECO:0000256" key="3">
    <source>
        <dbReference type="ARBA" id="ARBA00022692"/>
    </source>
</evidence>
<sequence>MATTLQGSPREWGTRDTDFKRDLTNPFDFSQKRKLHIVFAGIYFVFNSSLGSSIASGAHDEIADHFHIPRENIQMVLPTSLYMAGFTIGPILFGPLSERFGRKPVLVITFSIYLIFTMACALAPDFPTLLVFRLFCGLGGSAPNAVLGGLFSDIYEDPHQRGLAMSWFIFATTFPPLLGPIISGFISTITWRWTFWAGLLIAAPGFPFLVTIPETYVPVLHGRKGKFDTEKQIAGLDNPGRLPEEQYISNRMCTVLSRPFIMFIREPIVFCCSMYLALVYAILYLFFEAYPIVFQDLYGLSAGVSGLAFLPILPGSVIAFVTVFLYSLYHTNAFSAGLTWAQLEEYRRLPLACIGALAIPIALFWLGWSAELSINPVMPMMSGIFFGFGYLLIFIALINYLTDAYKQFSASAAAAASTLRSIFAVCLPLATNPMYTKLGINWASSLLGFFSIMMAIIPFILIKKGPWIRANSRFAQMTQ</sequence>
<feature type="transmembrane region" description="Helical" evidence="6">
    <location>
        <begin position="268"/>
        <end position="287"/>
    </location>
</feature>
<feature type="transmembrane region" description="Helical" evidence="6">
    <location>
        <begin position="442"/>
        <end position="462"/>
    </location>
</feature>
<dbReference type="OMA" id="MRKLHIV"/>
<protein>
    <submittedName>
        <fullName evidence="8">MFS general substrate transporter</fullName>
    </submittedName>
</protein>
<evidence type="ECO:0000256" key="2">
    <source>
        <dbReference type="ARBA" id="ARBA00008335"/>
    </source>
</evidence>
<evidence type="ECO:0000256" key="4">
    <source>
        <dbReference type="ARBA" id="ARBA00022989"/>
    </source>
</evidence>
<dbReference type="InParanoid" id="A0A165FW72"/>
<gene>
    <name evidence="8" type="ORF">L228DRAFT_230924</name>
</gene>
<evidence type="ECO:0000256" key="6">
    <source>
        <dbReference type="SAM" id="Phobius"/>
    </source>
</evidence>
<keyword evidence="9" id="KW-1185">Reference proteome</keyword>
<feature type="transmembrane region" description="Helical" evidence="6">
    <location>
        <begin position="130"/>
        <end position="151"/>
    </location>
</feature>
<reference evidence="8 9" key="1">
    <citation type="journal article" date="2016" name="Fungal Biol.">
        <title>The genome of Xylona heveae provides a window into fungal endophytism.</title>
        <authorList>
            <person name="Gazis R."/>
            <person name="Kuo A."/>
            <person name="Riley R."/>
            <person name="LaButti K."/>
            <person name="Lipzen A."/>
            <person name="Lin J."/>
            <person name="Amirebrahimi M."/>
            <person name="Hesse C.N."/>
            <person name="Spatafora J.W."/>
            <person name="Henrissat B."/>
            <person name="Hainaut M."/>
            <person name="Grigoriev I.V."/>
            <person name="Hibbett D.S."/>
        </authorList>
    </citation>
    <scope>NUCLEOTIDE SEQUENCE [LARGE SCALE GENOMIC DNA]</scope>
    <source>
        <strain evidence="8 9">TC161</strain>
    </source>
</reference>
<feature type="transmembrane region" description="Helical" evidence="6">
    <location>
        <begin position="105"/>
        <end position="124"/>
    </location>
</feature>
<accession>A0A165FW72</accession>
<dbReference type="SUPFAM" id="SSF103473">
    <property type="entry name" value="MFS general substrate transporter"/>
    <property type="match status" value="1"/>
</dbReference>
<evidence type="ECO:0000256" key="1">
    <source>
        <dbReference type="ARBA" id="ARBA00004141"/>
    </source>
</evidence>
<dbReference type="Proteomes" id="UP000076632">
    <property type="component" value="Unassembled WGS sequence"/>
</dbReference>
<dbReference type="PANTHER" id="PTHR23502:SF74">
    <property type="entry name" value="MAJOR FACILITATOR SUPERFAMILY (MFS) PROFILE DOMAIN-CONTAINING PROTEIN"/>
    <property type="match status" value="1"/>
</dbReference>
<dbReference type="FunFam" id="1.20.1250.20:FF:000082">
    <property type="entry name" value="MFS multidrug transporter, putative"/>
    <property type="match status" value="1"/>
</dbReference>
<keyword evidence="5 6" id="KW-0472">Membrane</keyword>
<feature type="transmembrane region" description="Helical" evidence="6">
    <location>
        <begin position="35"/>
        <end position="55"/>
    </location>
</feature>
<evidence type="ECO:0000256" key="5">
    <source>
        <dbReference type="ARBA" id="ARBA00023136"/>
    </source>
</evidence>
<dbReference type="InterPro" id="IPR020846">
    <property type="entry name" value="MFS_dom"/>
</dbReference>
<feature type="transmembrane region" description="Helical" evidence="6">
    <location>
        <begin position="349"/>
        <end position="368"/>
    </location>
</feature>
<name>A0A165FW72_XYLHT</name>
<evidence type="ECO:0000313" key="8">
    <source>
        <dbReference type="EMBL" id="KZF21454.1"/>
    </source>
</evidence>
<dbReference type="GO" id="GO:0005886">
    <property type="term" value="C:plasma membrane"/>
    <property type="evidence" value="ECO:0007669"/>
    <property type="project" value="TreeGrafter"/>
</dbReference>
<dbReference type="Gene3D" id="1.20.1250.20">
    <property type="entry name" value="MFS general substrate transporter like domains"/>
    <property type="match status" value="1"/>
</dbReference>
<dbReference type="InterPro" id="IPR036259">
    <property type="entry name" value="MFS_trans_sf"/>
</dbReference>
<comment type="similarity">
    <text evidence="2">Belongs to the major facilitator superfamily.</text>
</comment>
<feature type="transmembrane region" description="Helical" evidence="6">
    <location>
        <begin position="307"/>
        <end position="329"/>
    </location>
</feature>
<dbReference type="InterPro" id="IPR011701">
    <property type="entry name" value="MFS"/>
</dbReference>
<feature type="transmembrane region" description="Helical" evidence="6">
    <location>
        <begin position="408"/>
        <end position="430"/>
    </location>
</feature>
<dbReference type="EMBL" id="KV407460">
    <property type="protein sequence ID" value="KZF21454.1"/>
    <property type="molecule type" value="Genomic_DNA"/>
</dbReference>